<organism evidence="6 7">
    <name type="scientific">Fulvivirga kasyanovii</name>
    <dbReference type="NCBI Taxonomy" id="396812"/>
    <lineage>
        <taxon>Bacteria</taxon>
        <taxon>Pseudomonadati</taxon>
        <taxon>Bacteroidota</taxon>
        <taxon>Cytophagia</taxon>
        <taxon>Cytophagales</taxon>
        <taxon>Fulvivirgaceae</taxon>
        <taxon>Fulvivirga</taxon>
    </lineage>
</organism>
<dbReference type="InterPro" id="IPR018062">
    <property type="entry name" value="HTH_AraC-typ_CS"/>
</dbReference>
<dbReference type="Gene3D" id="1.10.10.60">
    <property type="entry name" value="Homeodomain-like"/>
    <property type="match status" value="2"/>
</dbReference>
<keyword evidence="4" id="KW-0812">Transmembrane</keyword>
<dbReference type="PANTHER" id="PTHR43280">
    <property type="entry name" value="ARAC-FAMILY TRANSCRIPTIONAL REGULATOR"/>
    <property type="match status" value="1"/>
</dbReference>
<dbReference type="PROSITE" id="PS00041">
    <property type="entry name" value="HTH_ARAC_FAMILY_1"/>
    <property type="match status" value="1"/>
</dbReference>
<accession>A0ABW9RUE9</accession>
<dbReference type="PANTHER" id="PTHR43280:SF29">
    <property type="entry name" value="ARAC-FAMILY TRANSCRIPTIONAL REGULATOR"/>
    <property type="match status" value="1"/>
</dbReference>
<evidence type="ECO:0000256" key="1">
    <source>
        <dbReference type="ARBA" id="ARBA00023015"/>
    </source>
</evidence>
<keyword evidence="3" id="KW-0804">Transcription</keyword>
<evidence type="ECO:0000256" key="2">
    <source>
        <dbReference type="ARBA" id="ARBA00023125"/>
    </source>
</evidence>
<feature type="transmembrane region" description="Helical" evidence="4">
    <location>
        <begin position="64"/>
        <end position="85"/>
    </location>
</feature>
<dbReference type="SUPFAM" id="SSF46689">
    <property type="entry name" value="Homeodomain-like"/>
    <property type="match status" value="1"/>
</dbReference>
<dbReference type="InterPro" id="IPR009057">
    <property type="entry name" value="Homeodomain-like_sf"/>
</dbReference>
<keyword evidence="2" id="KW-0238">DNA-binding</keyword>
<dbReference type="Pfam" id="PF12833">
    <property type="entry name" value="HTH_18"/>
    <property type="match status" value="1"/>
</dbReference>
<proteinExistence type="predicted"/>
<protein>
    <submittedName>
        <fullName evidence="6">AraC family transcriptional regulator</fullName>
    </submittedName>
</protein>
<dbReference type="InterPro" id="IPR018060">
    <property type="entry name" value="HTH_AraC"/>
</dbReference>
<reference evidence="6 7" key="1">
    <citation type="submission" date="2019-02" db="EMBL/GenBank/DDBJ databases">
        <authorList>
            <person name="Goldberg S.R."/>
            <person name="Haltli B.A."/>
            <person name="Correa H."/>
            <person name="Russell K.G."/>
        </authorList>
    </citation>
    <scope>NUCLEOTIDE SEQUENCE [LARGE SCALE GENOMIC DNA]</scope>
    <source>
        <strain evidence="6 7">JCM 16186</strain>
    </source>
</reference>
<gene>
    <name evidence="6" type="ORF">E1163_20390</name>
</gene>
<keyword evidence="4" id="KW-0472">Membrane</keyword>
<dbReference type="PROSITE" id="PS01124">
    <property type="entry name" value="HTH_ARAC_FAMILY_2"/>
    <property type="match status" value="1"/>
</dbReference>
<evidence type="ECO:0000313" key="7">
    <source>
        <dbReference type="Proteomes" id="UP000798808"/>
    </source>
</evidence>
<keyword evidence="4" id="KW-1133">Transmembrane helix</keyword>
<feature type="transmembrane region" description="Helical" evidence="4">
    <location>
        <begin position="6"/>
        <end position="28"/>
    </location>
</feature>
<evidence type="ECO:0000313" key="6">
    <source>
        <dbReference type="EMBL" id="MTI27327.1"/>
    </source>
</evidence>
<feature type="transmembrane region" description="Helical" evidence="4">
    <location>
        <begin position="129"/>
        <end position="146"/>
    </location>
</feature>
<evidence type="ECO:0000256" key="3">
    <source>
        <dbReference type="ARBA" id="ARBA00023163"/>
    </source>
</evidence>
<dbReference type="SMART" id="SM00342">
    <property type="entry name" value="HTH_ARAC"/>
    <property type="match status" value="1"/>
</dbReference>
<keyword evidence="7" id="KW-1185">Reference proteome</keyword>
<keyword evidence="1" id="KW-0805">Transcription regulation</keyword>
<sequence>MDFNKQLLFFFSALGAFNSSLLGIYFLFFKRKNVSDLFLGGLLAVLSIRVWKSIFFYFNHGLSLFYLQVGLSACFFIGPFLYLYIKSGTGAANFKARNSYFLLLGLLFLVVTTGFMYPYEQYPMLWRGYFYKVINYQWLAFILVSGYQLRDRFRKITRTSLNYEDVWLLSVYFGVSVIWLAYFTASYTSYIMGAISFSFALYLSLLLVFHHRKKSNSDKKKKYANNKIPQQEADELLGKVSRLLEKEALYKNPNLTLPQLAKELNIRPHLLSQLLNDNLNKSFSHFINEFRVKEAIELLKSDRNLKMEVIAEMCGFNSNSTFYTAFKKVTKTTPAKYADNGPVLDS</sequence>
<dbReference type="EMBL" id="SMLW01000622">
    <property type="protein sequence ID" value="MTI27327.1"/>
    <property type="molecule type" value="Genomic_DNA"/>
</dbReference>
<dbReference type="Proteomes" id="UP000798808">
    <property type="component" value="Unassembled WGS sequence"/>
</dbReference>
<dbReference type="RefSeq" id="WP_155174327.1">
    <property type="nucleotide sequence ID" value="NZ_BAAAFL010000015.1"/>
</dbReference>
<comment type="caution">
    <text evidence="6">The sequence shown here is derived from an EMBL/GenBank/DDBJ whole genome shotgun (WGS) entry which is preliminary data.</text>
</comment>
<feature type="transmembrane region" description="Helical" evidence="4">
    <location>
        <begin position="97"/>
        <end position="117"/>
    </location>
</feature>
<feature type="transmembrane region" description="Helical" evidence="4">
    <location>
        <begin position="190"/>
        <end position="209"/>
    </location>
</feature>
<name>A0ABW9RUE9_9BACT</name>
<feature type="domain" description="HTH araC/xylS-type" evidence="5">
    <location>
        <begin position="238"/>
        <end position="340"/>
    </location>
</feature>
<evidence type="ECO:0000256" key="4">
    <source>
        <dbReference type="SAM" id="Phobius"/>
    </source>
</evidence>
<feature type="transmembrane region" description="Helical" evidence="4">
    <location>
        <begin position="166"/>
        <end position="184"/>
    </location>
</feature>
<evidence type="ECO:0000259" key="5">
    <source>
        <dbReference type="PROSITE" id="PS01124"/>
    </source>
</evidence>